<dbReference type="InterPro" id="IPR045525">
    <property type="entry name" value="DUF6472"/>
</dbReference>
<sequence>MICDTCANYVYDEDWECYTCMVNMDEDDYARLMSNRKSECPYYQDNDEYKVVRHQM</sequence>
<name>A0A1D9P4X1_9FIRM</name>
<accession>A0A1D9P4X1</accession>
<protein>
    <recommendedName>
        <fullName evidence="1">DUF6472 domain-containing protein</fullName>
    </recommendedName>
</protein>
<reference evidence="3" key="1">
    <citation type="submission" date="2016-10" db="EMBL/GenBank/DDBJ databases">
        <title>The complete genome sequence of the rumen bacterium Butyrivibrio hungatei MB2003.</title>
        <authorList>
            <person name="Palevich N."/>
            <person name="Kelly W.J."/>
            <person name="Leahy S.C."/>
            <person name="Altermann E."/>
            <person name="Rakonjac J."/>
            <person name="Attwood G.T."/>
        </authorList>
    </citation>
    <scope>NUCLEOTIDE SEQUENCE [LARGE SCALE GENOMIC DNA]</scope>
    <source>
        <strain evidence="3">MB2003</strain>
    </source>
</reference>
<evidence type="ECO:0000313" key="3">
    <source>
        <dbReference type="Proteomes" id="UP000179284"/>
    </source>
</evidence>
<dbReference type="RefSeq" id="WP_178297669.1">
    <property type="nucleotide sequence ID" value="NZ_CP017831.1"/>
</dbReference>
<keyword evidence="3" id="KW-1185">Reference proteome</keyword>
<evidence type="ECO:0000313" key="2">
    <source>
        <dbReference type="EMBL" id="AOZ97610.1"/>
    </source>
</evidence>
<dbReference type="EMBL" id="CP017831">
    <property type="protein sequence ID" value="AOZ97610.1"/>
    <property type="molecule type" value="Genomic_DNA"/>
</dbReference>
<evidence type="ECO:0000259" key="1">
    <source>
        <dbReference type="Pfam" id="PF20076"/>
    </source>
</evidence>
<dbReference type="Proteomes" id="UP000179284">
    <property type="component" value="Chromosome I"/>
</dbReference>
<organism evidence="2 3">
    <name type="scientific">Butyrivibrio hungatei</name>
    <dbReference type="NCBI Taxonomy" id="185008"/>
    <lineage>
        <taxon>Bacteria</taxon>
        <taxon>Bacillati</taxon>
        <taxon>Bacillota</taxon>
        <taxon>Clostridia</taxon>
        <taxon>Lachnospirales</taxon>
        <taxon>Lachnospiraceae</taxon>
        <taxon>Butyrivibrio</taxon>
    </lineage>
</organism>
<dbReference type="Pfam" id="PF20076">
    <property type="entry name" value="DUF6472"/>
    <property type="match status" value="1"/>
</dbReference>
<gene>
    <name evidence="2" type="ORF">bhn_I2578</name>
</gene>
<dbReference type="KEGG" id="bhu:bhn_I2578"/>
<proteinExistence type="predicted"/>
<feature type="domain" description="DUF6472" evidence="1">
    <location>
        <begin position="3"/>
        <end position="56"/>
    </location>
</feature>
<dbReference type="AlphaFoldDB" id="A0A1D9P4X1"/>